<gene>
    <name evidence="2" type="ORF">IWT140_01762</name>
</gene>
<comment type="caution">
    <text evidence="2">The sequence shown here is derived from an EMBL/GenBank/DDBJ whole genome shotgun (WGS) entry which is preliminary data.</text>
</comment>
<dbReference type="AlphaFoldDB" id="A0A1Z5IQS9"/>
<accession>A0A1Z5IQS9</accession>
<evidence type="ECO:0000313" key="2">
    <source>
        <dbReference type="EMBL" id="GAX04125.1"/>
    </source>
</evidence>
<keyword evidence="1" id="KW-0732">Signal</keyword>
<evidence type="ECO:0008006" key="4">
    <source>
        <dbReference type="Google" id="ProtNLM"/>
    </source>
</evidence>
<keyword evidence="3" id="KW-1185">Reference proteome</keyword>
<sequence length="214" mass="24480">MNVKKIMVAAGFAVLSFGTFGVQQASAHSYTYWLHPHWVTVTKTTTIAKNKNTYPLYKSYTVKEYKVYPGHHLKVHHAASYDWVVESGKFNTSSHYTYAVERGSGTSWFKQGIHKLASKKKAPKKSVPKYKSFHGYRIENLKDDDAANAFYHKDTHTTLSDYAPTDTSKVIFPYGSHVIPTNHEWYYMPDNSNTLTVYRYYGGAWHNEGTSSDQ</sequence>
<dbReference type="RefSeq" id="WP_089089078.1">
    <property type="nucleotide sequence ID" value="NZ_BCMH01000012.1"/>
</dbReference>
<proteinExistence type="predicted"/>
<reference evidence="2 3" key="1">
    <citation type="submission" date="2015-11" db="EMBL/GenBank/DDBJ databases">
        <title>Draft genome sequences of new species of the genus Lactobacillus isolated from orchardgrass silage.</title>
        <authorList>
            <person name="Tohno M."/>
            <person name="Tanizawa Y."/>
            <person name="Arita M."/>
        </authorList>
    </citation>
    <scope>NUCLEOTIDE SEQUENCE [LARGE SCALE GENOMIC DNA]</scope>
    <source>
        <strain evidence="2 3">IWT140</strain>
    </source>
</reference>
<evidence type="ECO:0000313" key="3">
    <source>
        <dbReference type="Proteomes" id="UP000198430"/>
    </source>
</evidence>
<evidence type="ECO:0000256" key="1">
    <source>
        <dbReference type="SAM" id="SignalP"/>
    </source>
</evidence>
<feature type="signal peptide" evidence="1">
    <location>
        <begin position="1"/>
        <end position="27"/>
    </location>
</feature>
<dbReference type="EMBL" id="BCMH01000012">
    <property type="protein sequence ID" value="GAX04125.1"/>
    <property type="molecule type" value="Genomic_DNA"/>
</dbReference>
<name>A0A1Z5IQS9_9LACO</name>
<feature type="chain" id="PRO_5013278159" description="Surface layer protein A domain-containing protein" evidence="1">
    <location>
        <begin position="28"/>
        <end position="214"/>
    </location>
</feature>
<dbReference type="Proteomes" id="UP000198430">
    <property type="component" value="Unassembled WGS sequence"/>
</dbReference>
<protein>
    <recommendedName>
        <fullName evidence="4">Surface layer protein A domain-containing protein</fullName>
    </recommendedName>
</protein>
<organism evidence="2 3">
    <name type="scientific">Secundilactobacillus pentosiphilus</name>
    <dbReference type="NCBI Taxonomy" id="1714682"/>
    <lineage>
        <taxon>Bacteria</taxon>
        <taxon>Bacillati</taxon>
        <taxon>Bacillota</taxon>
        <taxon>Bacilli</taxon>
        <taxon>Lactobacillales</taxon>
        <taxon>Lactobacillaceae</taxon>
        <taxon>Secundilactobacillus</taxon>
    </lineage>
</organism>